<dbReference type="EMBL" id="JACAGK010000001">
    <property type="protein sequence ID" value="MDM1046640.1"/>
    <property type="molecule type" value="Genomic_DNA"/>
</dbReference>
<dbReference type="NCBIfam" id="TIGR03781">
    <property type="entry name" value="Bac_Flav_CT_K"/>
    <property type="match status" value="1"/>
</dbReference>
<name>A0ABT7NHG7_9SPHI</name>
<organism evidence="2 3">
    <name type="scientific">Sphingobacterium hotanense</name>
    <dbReference type="NCBI Taxonomy" id="649196"/>
    <lineage>
        <taxon>Bacteria</taxon>
        <taxon>Pseudomonadati</taxon>
        <taxon>Bacteroidota</taxon>
        <taxon>Sphingobacteriia</taxon>
        <taxon>Sphingobacteriales</taxon>
        <taxon>Sphingobacteriaceae</taxon>
        <taxon>Sphingobacterium</taxon>
    </lineage>
</organism>
<dbReference type="InterPro" id="IPR022276">
    <property type="entry name" value="Conjug_transposon_TraK"/>
</dbReference>
<proteinExistence type="predicted"/>
<dbReference type="Proteomes" id="UP001170954">
    <property type="component" value="Unassembled WGS sequence"/>
</dbReference>
<evidence type="ECO:0000313" key="3">
    <source>
        <dbReference type="Proteomes" id="UP001170954"/>
    </source>
</evidence>
<gene>
    <name evidence="2" type="primary">traK</name>
    <name evidence="2" type="ORF">HX018_00015</name>
</gene>
<protein>
    <submittedName>
        <fullName evidence="2">Conjugative transposon protein TraK</fullName>
    </submittedName>
</protein>
<keyword evidence="1" id="KW-0472">Membrane</keyword>
<feature type="transmembrane region" description="Helical" evidence="1">
    <location>
        <begin position="20"/>
        <end position="41"/>
    </location>
</feature>
<dbReference type="RefSeq" id="WP_286650007.1">
    <property type="nucleotide sequence ID" value="NZ_JACAGK010000001.1"/>
</dbReference>
<reference evidence="2" key="1">
    <citation type="submission" date="2020-06" db="EMBL/GenBank/DDBJ databases">
        <authorList>
            <person name="Dong N."/>
        </authorList>
    </citation>
    <scope>NUCLEOTIDE SEQUENCE</scope>
    <source>
        <strain evidence="2">R1692</strain>
    </source>
</reference>
<keyword evidence="1" id="KW-0812">Transmembrane</keyword>
<sequence length="206" mass="24215">MFNKIKNIDTAFRQLRQTVVLVIISSTLVLVIALGFAYRLVSRTQDRIYVLADGKAFQVFASSTRDNIPVEAREHIRSFHRYFFTLDPDEKAIKYNLQHALYLADVSAKRAYDDLQENGFYASLISGNVNQTIRVDSVQVDVEEYPYRFRCFSNQQIIRPRSITHRELVTEGYLRRVSRSDNNPHGFLIERWRTVRNRDLSTQNRY</sequence>
<evidence type="ECO:0000256" key="1">
    <source>
        <dbReference type="SAM" id="Phobius"/>
    </source>
</evidence>
<keyword evidence="1" id="KW-1133">Transmembrane helix</keyword>
<accession>A0ABT7NHG7</accession>
<comment type="caution">
    <text evidence="2">The sequence shown here is derived from an EMBL/GenBank/DDBJ whole genome shotgun (WGS) entry which is preliminary data.</text>
</comment>
<keyword evidence="3" id="KW-1185">Reference proteome</keyword>
<reference evidence="2" key="2">
    <citation type="journal article" date="2022" name="Sci. Total Environ.">
        <title>Prevalence, transmission, and molecular epidemiology of tet(X)-positive bacteria among humans, animals, and environmental niches in China: An epidemiological, and genomic-based study.</title>
        <authorList>
            <person name="Dong N."/>
            <person name="Zeng Y."/>
            <person name="Cai C."/>
            <person name="Sun C."/>
            <person name="Lu J."/>
            <person name="Liu C."/>
            <person name="Zhou H."/>
            <person name="Sun Q."/>
            <person name="Shu L."/>
            <person name="Wang H."/>
            <person name="Wang Y."/>
            <person name="Wang S."/>
            <person name="Wu C."/>
            <person name="Chan E.W."/>
            <person name="Chen G."/>
            <person name="Shen Z."/>
            <person name="Chen S."/>
            <person name="Zhang R."/>
        </authorList>
    </citation>
    <scope>NUCLEOTIDE SEQUENCE</scope>
    <source>
        <strain evidence="2">R1692</strain>
    </source>
</reference>
<evidence type="ECO:0000313" key="2">
    <source>
        <dbReference type="EMBL" id="MDM1046640.1"/>
    </source>
</evidence>